<evidence type="ECO:0000256" key="1">
    <source>
        <dbReference type="SAM" id="MobiDB-lite"/>
    </source>
</evidence>
<dbReference type="GO" id="GO:0019005">
    <property type="term" value="C:SCF ubiquitin ligase complex"/>
    <property type="evidence" value="ECO:0007669"/>
    <property type="project" value="TreeGrafter"/>
</dbReference>
<protein>
    <recommendedName>
        <fullName evidence="2">F-box domain-containing protein</fullName>
    </recommendedName>
</protein>
<feature type="compositionally biased region" description="Basic residues" evidence="1">
    <location>
        <begin position="1"/>
        <end position="13"/>
    </location>
</feature>
<dbReference type="EMBL" id="KZ084086">
    <property type="protein sequence ID" value="OSD08337.1"/>
    <property type="molecule type" value="Genomic_DNA"/>
</dbReference>
<dbReference type="InterPro" id="IPR036047">
    <property type="entry name" value="F-box-like_dom_sf"/>
</dbReference>
<feature type="region of interest" description="Disordered" evidence="1">
    <location>
        <begin position="78"/>
        <end position="97"/>
    </location>
</feature>
<dbReference type="SUPFAM" id="SSF52058">
    <property type="entry name" value="L domain-like"/>
    <property type="match status" value="1"/>
</dbReference>
<accession>A0A1Y2J4Q9</accession>
<reference evidence="3 4" key="1">
    <citation type="journal article" date="2015" name="Biotechnol. Biofuels">
        <title>Enhanced degradation of softwood versus hardwood by the white-rot fungus Pycnoporus coccineus.</title>
        <authorList>
            <person name="Couturier M."/>
            <person name="Navarro D."/>
            <person name="Chevret D."/>
            <person name="Henrissat B."/>
            <person name="Piumi F."/>
            <person name="Ruiz-Duenas F.J."/>
            <person name="Martinez A.T."/>
            <person name="Grigoriev I.V."/>
            <person name="Riley R."/>
            <person name="Lipzen A."/>
            <person name="Berrin J.G."/>
            <person name="Master E.R."/>
            <person name="Rosso M.N."/>
        </authorList>
    </citation>
    <scope>NUCLEOTIDE SEQUENCE [LARGE SCALE GENOMIC DNA]</scope>
    <source>
        <strain evidence="3 4">BRFM310</strain>
    </source>
</reference>
<dbReference type="SUPFAM" id="SSF81383">
    <property type="entry name" value="F-box domain"/>
    <property type="match status" value="2"/>
</dbReference>
<name>A0A1Y2J4Q9_TRAC3</name>
<dbReference type="GO" id="GO:0031146">
    <property type="term" value="P:SCF-dependent proteasomal ubiquitin-dependent protein catabolic process"/>
    <property type="evidence" value="ECO:0007669"/>
    <property type="project" value="TreeGrafter"/>
</dbReference>
<feature type="domain" description="F-box" evidence="2">
    <location>
        <begin position="726"/>
        <end position="766"/>
    </location>
</feature>
<dbReference type="InterPro" id="IPR001810">
    <property type="entry name" value="F-box_dom"/>
</dbReference>
<dbReference type="Proteomes" id="UP000193067">
    <property type="component" value="Unassembled WGS sequence"/>
</dbReference>
<dbReference type="AlphaFoldDB" id="A0A1Y2J4Q9"/>
<dbReference type="PANTHER" id="PTHR13318">
    <property type="entry name" value="PARTNER OF PAIRED, ISOFORM B-RELATED"/>
    <property type="match status" value="1"/>
</dbReference>
<evidence type="ECO:0000313" key="3">
    <source>
        <dbReference type="EMBL" id="OSD08337.1"/>
    </source>
</evidence>
<dbReference type="PANTHER" id="PTHR13318:SF190">
    <property type="entry name" value="PARTNER OF PAIRED, ISOFORM B"/>
    <property type="match status" value="1"/>
</dbReference>
<feature type="compositionally biased region" description="Basic residues" evidence="1">
    <location>
        <begin position="646"/>
        <end position="657"/>
    </location>
</feature>
<keyword evidence="4" id="KW-1185">Reference proteome</keyword>
<gene>
    <name evidence="3" type="ORF">PYCCODRAFT_1472975</name>
</gene>
<dbReference type="InterPro" id="IPR032675">
    <property type="entry name" value="LRR_dom_sf"/>
</dbReference>
<evidence type="ECO:0000313" key="4">
    <source>
        <dbReference type="Proteomes" id="UP000193067"/>
    </source>
</evidence>
<feature type="region of interest" description="Disordered" evidence="1">
    <location>
        <begin position="634"/>
        <end position="691"/>
    </location>
</feature>
<dbReference type="Pfam" id="PF00646">
    <property type="entry name" value="F-box"/>
    <property type="match status" value="2"/>
</dbReference>
<evidence type="ECO:0000259" key="2">
    <source>
        <dbReference type="SMART" id="SM00256"/>
    </source>
</evidence>
<feature type="domain" description="F-box" evidence="2">
    <location>
        <begin position="105"/>
        <end position="144"/>
    </location>
</feature>
<dbReference type="CDD" id="cd09917">
    <property type="entry name" value="F-box_SF"/>
    <property type="match status" value="2"/>
</dbReference>
<proteinExistence type="predicted"/>
<sequence length="1245" mass="141003">MSPFSRRSRRRSRVCTPDPVPAELSAQVQTEETDVPQTSRFALVHVELTRVFRALSIRSGRQLEGKGPRKMANALETDVASTTERHPPGDNGGVSSNHPLPFTSLNSDVQMHIISWLPPSSLAALMATSRFFSEIALQPLCAYTRRPFRSLKQFRSFYTFLRVESSTPRTPLIRELNIEATLWGQMPWEEDTSEKHVVSAADDAAIRASDMIIRILHLCQNLRRLHVNHCFNRSDIQSVGQALSKMPSLEELSLRGVGMLTKEDFCLLARPHLRALLIDASCDLFTVPDILDDLCSLSDTLVELDLRSVHQWTAAPGIRFPHVRRLTIGYPKDGRFNTLARTFPALEHLTLKKWDSSSAGIHGQLLAHAQRNREYHREHWRAHLAQWPALISLSGAENDPYTLYALAIPQHVARISLPYCRNMDEQRLLPIYRIILEDAAPSCVDLRIRLPDDTLTYKQFDMLRSMNTLRRCIITIELSSAQGHNQESLNLHQGAIMTALQRLGVSVPLTHLMLQYNEPERQPIRARDRLWLYRLNARATETLTSLTSAFATLRWIGLYVGPLKLRGWAVVRSAPSDSHSEGGGMATHKLEEMQQDECWAVLVAEGMEDFEGGTQAAEAGFHFTAAASTPLTPRVQGLTLNARSRAVPRQRNKRHGSARTQPATEHELSLSTARRFRGDSPDSACSDSDVEKSEPLPDLALLQAQALPADVVKRAADSICLHLVALNMDVQMHIMSWLSPPSLAALMVTCRFFSEVALKPLCECPRKPIRSLQHFRSFYAFLRVESLRTRTPLIKELSIEATLWGRPFWEHMTLEERVRSRLHGSDNRTTLRVPDVIMHTLLLCRNLRRLHVNHHFDISEIKLTANAVSAMPSLETLSLRNVGMITAQYPGLLAKPRLRKLVLDGCYKQLDVPDILDRIRSLSDTLIELDLRSVHRWTTTPNTTFPHVRRLTIGYPKGDRFDNLARVFPALEHLTLKKWELSTVSAHAHILAYSDQRREFHQQHWRAHPDLWPALVSLSGAEDDPYTMYALAIPRHVPGIALPYYALMEDPELWSLYRTIIGDAAASCVELRLHMSGQALLYSELEILRSMGTLRQCIITVDKISGAGNNDQLMNIHHVAMINALRQVVLSLSLTHLLLKYSKPEHSATPAEEKLWRRINKKAIVTLEPLVDACTSLRWIGLYVESLTLRGWNIVRSSSDSHRGEEDKPYTLEEMQLEESWAALAAEGMEDFARANRHRRPSDDA</sequence>
<dbReference type="Gene3D" id="3.80.10.10">
    <property type="entry name" value="Ribonuclease Inhibitor"/>
    <property type="match status" value="2"/>
</dbReference>
<dbReference type="OrthoDB" id="2745769at2759"/>
<dbReference type="SMART" id="SM00256">
    <property type="entry name" value="FBOX"/>
    <property type="match status" value="2"/>
</dbReference>
<feature type="region of interest" description="Disordered" evidence="1">
    <location>
        <begin position="1"/>
        <end position="31"/>
    </location>
</feature>
<organism evidence="3 4">
    <name type="scientific">Trametes coccinea (strain BRFM310)</name>
    <name type="common">Pycnoporus coccineus</name>
    <dbReference type="NCBI Taxonomy" id="1353009"/>
    <lineage>
        <taxon>Eukaryota</taxon>
        <taxon>Fungi</taxon>
        <taxon>Dikarya</taxon>
        <taxon>Basidiomycota</taxon>
        <taxon>Agaricomycotina</taxon>
        <taxon>Agaricomycetes</taxon>
        <taxon>Polyporales</taxon>
        <taxon>Polyporaceae</taxon>
        <taxon>Trametes</taxon>
    </lineage>
</organism>